<dbReference type="EMBL" id="JADOBI010000007">
    <property type="protein sequence ID" value="MBF7981134.1"/>
    <property type="molecule type" value="Genomic_DNA"/>
</dbReference>
<reference evidence="1 2" key="1">
    <citation type="submission" date="2020-11" db="EMBL/GenBank/DDBJ databases">
        <title>Taxonomic investigation of Rahnella strains.</title>
        <authorList>
            <person name="Lee S.D."/>
        </authorList>
    </citation>
    <scope>NUCLEOTIDE SEQUENCE [LARGE SCALE GENOMIC DNA]</scope>
    <source>
        <strain evidence="1 2">SAP-17</strain>
    </source>
</reference>
<accession>A0ABS0ECU8</accession>
<comment type="caution">
    <text evidence="1">The sequence shown here is derived from an EMBL/GenBank/DDBJ whole genome shotgun (WGS) entry which is preliminary data.</text>
</comment>
<name>A0ABS0ECU8_9GAMM</name>
<proteinExistence type="predicted"/>
<dbReference type="RefSeq" id="WP_155006811.1">
    <property type="nucleotide sequence ID" value="NZ_JADOBI010000007.1"/>
</dbReference>
<evidence type="ECO:0000313" key="1">
    <source>
        <dbReference type="EMBL" id="MBF7981134.1"/>
    </source>
</evidence>
<keyword evidence="2" id="KW-1185">Reference proteome</keyword>
<evidence type="ECO:0000313" key="2">
    <source>
        <dbReference type="Proteomes" id="UP000636811"/>
    </source>
</evidence>
<gene>
    <name evidence="1" type="ORF">IV433_17085</name>
</gene>
<organism evidence="1 2">
    <name type="scientific">Rahnella laticis</name>
    <dbReference type="NCBI Taxonomy" id="2787622"/>
    <lineage>
        <taxon>Bacteria</taxon>
        <taxon>Pseudomonadati</taxon>
        <taxon>Pseudomonadota</taxon>
        <taxon>Gammaproteobacteria</taxon>
        <taxon>Enterobacterales</taxon>
        <taxon>Yersiniaceae</taxon>
        <taxon>Rahnella</taxon>
    </lineage>
</organism>
<protein>
    <submittedName>
        <fullName evidence="1">Uncharacterized protein</fullName>
    </submittedName>
</protein>
<dbReference type="Proteomes" id="UP000636811">
    <property type="component" value="Unassembled WGS sequence"/>
</dbReference>
<sequence>MPTKDVHLITKNNYASWATIPEAVEMVNRQTTNKLTDGDIYRYALQGSIRLSIYFQSPIILRRVRIKKNKVKLSLIDSSLASRICFLDKNFFINGINLIVSTESKSFSPIDKIIDTTLMGLEYIATQRFLAHSLGIPLPVTGANDRIHGISVNISGEIFLLFEKITWQERISKQIAQLPQNITTKIHEQISSPHLSKCYQKEHFPIHQLPNDACFVIRDTELEKLIDLSVRDKITKPNSTRVSTPLSRLFWLACKHNEAISPLIRKPYKLLSIFEQWASDEGITDRFSGDTLKTALERGSPSSD</sequence>